<dbReference type="AlphaFoldDB" id="A0A1J5PQB2"/>
<organism evidence="1">
    <name type="scientific">mine drainage metagenome</name>
    <dbReference type="NCBI Taxonomy" id="410659"/>
    <lineage>
        <taxon>unclassified sequences</taxon>
        <taxon>metagenomes</taxon>
        <taxon>ecological metagenomes</taxon>
    </lineage>
</organism>
<proteinExistence type="predicted"/>
<protein>
    <submittedName>
        <fullName evidence="1">Uncharacterized protein</fullName>
    </submittedName>
</protein>
<comment type="caution">
    <text evidence="1">The sequence shown here is derived from an EMBL/GenBank/DDBJ whole genome shotgun (WGS) entry which is preliminary data.</text>
</comment>
<evidence type="ECO:0000313" key="1">
    <source>
        <dbReference type="EMBL" id="OIQ73322.1"/>
    </source>
</evidence>
<accession>A0A1J5PQB2</accession>
<dbReference type="EMBL" id="MLJW01002910">
    <property type="protein sequence ID" value="OIQ73322.1"/>
    <property type="molecule type" value="Genomic_DNA"/>
</dbReference>
<name>A0A1J5PQB2_9ZZZZ</name>
<sequence>MNQTAVVYQCVDQAFIDCNIEQAIARHIERHGAASGQCHAAQLCRNHAVVTDRCPQQRHIAAIGVDAALIDHGARAMTSQLEISRQKVTVRDVQGRGQQTTHIDRCALAKKDAVGVDQEHLAIGIQIAKNA</sequence>
<gene>
    <name evidence="1" type="ORF">GALL_450390</name>
</gene>
<reference evidence="1" key="1">
    <citation type="submission" date="2016-10" db="EMBL/GenBank/DDBJ databases">
        <title>Sequence of Gallionella enrichment culture.</title>
        <authorList>
            <person name="Poehlein A."/>
            <person name="Muehling M."/>
            <person name="Daniel R."/>
        </authorList>
    </citation>
    <scope>NUCLEOTIDE SEQUENCE</scope>
</reference>